<accession>X0X555</accession>
<dbReference type="Gene3D" id="1.20.140.10">
    <property type="entry name" value="Butyryl-CoA Dehydrogenase, subunit A, domain 3"/>
    <property type="match status" value="1"/>
</dbReference>
<evidence type="ECO:0000256" key="5">
    <source>
        <dbReference type="ARBA" id="ARBA00023002"/>
    </source>
</evidence>
<proteinExistence type="inferred from homology"/>
<name>X0X555_9ZZZZ</name>
<dbReference type="GO" id="GO:0003995">
    <property type="term" value="F:acyl-CoA dehydrogenase activity"/>
    <property type="evidence" value="ECO:0007669"/>
    <property type="project" value="InterPro"/>
</dbReference>
<evidence type="ECO:0008006" key="10">
    <source>
        <dbReference type="Google" id="ProtNLM"/>
    </source>
</evidence>
<comment type="cofactor">
    <cofactor evidence="1">
        <name>FAD</name>
        <dbReference type="ChEBI" id="CHEBI:57692"/>
    </cofactor>
</comment>
<dbReference type="InterPro" id="IPR009100">
    <property type="entry name" value="AcylCoA_DH/oxidase_NM_dom_sf"/>
</dbReference>
<dbReference type="SUPFAM" id="SSF56645">
    <property type="entry name" value="Acyl-CoA dehydrogenase NM domain-like"/>
    <property type="match status" value="1"/>
</dbReference>
<dbReference type="InterPro" id="IPR036250">
    <property type="entry name" value="AcylCo_DH-like_C"/>
</dbReference>
<evidence type="ECO:0000259" key="7">
    <source>
        <dbReference type="Pfam" id="PF02770"/>
    </source>
</evidence>
<sequence>TCTIPKEYGGGGLNDIDTVIISEELAAGCAGMYTTMMVNALAYTPIIIFGTDEQKKKFLTPHTEKMSFASFCLTEREAGSDASSLKTRAKKVGNEYIINGSKCFISNGGIASQYVVFANSNPEKGARGLSAFVVPREAPGLTVGKEEDKMGHRASNTVELSFEDVKIPEGNLLGKEGIGFLIAMRTLDKTRAPVGSAGVGVARAALEYAIEYAKTRIQFGKPIALFQNTAFKIAQMAMEINAARHLVWHAAWLLD</sequence>
<evidence type="ECO:0000256" key="3">
    <source>
        <dbReference type="ARBA" id="ARBA00022630"/>
    </source>
</evidence>
<dbReference type="PANTHER" id="PTHR43884:SF12">
    <property type="entry name" value="ISOVALERYL-COA DEHYDROGENASE, MITOCHONDRIAL-RELATED"/>
    <property type="match status" value="1"/>
</dbReference>
<dbReference type="Pfam" id="PF02770">
    <property type="entry name" value="Acyl-CoA_dh_M"/>
    <property type="match status" value="1"/>
</dbReference>
<dbReference type="AlphaFoldDB" id="X0X555"/>
<feature type="domain" description="Acyl-CoA dehydrogenase/oxidase C-terminal" evidence="6">
    <location>
        <begin position="179"/>
        <end position="255"/>
    </location>
</feature>
<gene>
    <name evidence="9" type="ORF">S01H1_58502</name>
</gene>
<dbReference type="PANTHER" id="PTHR43884">
    <property type="entry name" value="ACYL-COA DEHYDROGENASE"/>
    <property type="match status" value="1"/>
</dbReference>
<evidence type="ECO:0000259" key="8">
    <source>
        <dbReference type="Pfam" id="PF02771"/>
    </source>
</evidence>
<feature type="non-terminal residue" evidence="9">
    <location>
        <position position="1"/>
    </location>
</feature>
<evidence type="ECO:0000256" key="2">
    <source>
        <dbReference type="ARBA" id="ARBA00009347"/>
    </source>
</evidence>
<dbReference type="InterPro" id="IPR046373">
    <property type="entry name" value="Acyl-CoA_Oxase/DH_mid-dom_sf"/>
</dbReference>
<dbReference type="Pfam" id="PF00441">
    <property type="entry name" value="Acyl-CoA_dh_1"/>
    <property type="match status" value="1"/>
</dbReference>
<evidence type="ECO:0000256" key="1">
    <source>
        <dbReference type="ARBA" id="ARBA00001974"/>
    </source>
</evidence>
<dbReference type="Pfam" id="PF02771">
    <property type="entry name" value="Acyl-CoA_dh_N"/>
    <property type="match status" value="1"/>
</dbReference>
<dbReference type="InterPro" id="IPR009075">
    <property type="entry name" value="AcylCo_DH/oxidase_C"/>
</dbReference>
<organism evidence="9">
    <name type="scientific">marine sediment metagenome</name>
    <dbReference type="NCBI Taxonomy" id="412755"/>
    <lineage>
        <taxon>unclassified sequences</taxon>
        <taxon>metagenomes</taxon>
        <taxon>ecological metagenomes</taxon>
    </lineage>
</organism>
<keyword evidence="3" id="KW-0285">Flavoprotein</keyword>
<evidence type="ECO:0000313" key="9">
    <source>
        <dbReference type="EMBL" id="GAG20126.1"/>
    </source>
</evidence>
<comment type="caution">
    <text evidence="9">The sequence shown here is derived from an EMBL/GenBank/DDBJ whole genome shotgun (WGS) entry which is preliminary data.</text>
</comment>
<keyword evidence="5" id="KW-0560">Oxidoreductase</keyword>
<reference evidence="9" key="1">
    <citation type="journal article" date="2014" name="Front. Microbiol.">
        <title>High frequency of phylogenetically diverse reductive dehalogenase-homologous genes in deep subseafloor sedimentary metagenomes.</title>
        <authorList>
            <person name="Kawai M."/>
            <person name="Futagami T."/>
            <person name="Toyoda A."/>
            <person name="Takaki Y."/>
            <person name="Nishi S."/>
            <person name="Hori S."/>
            <person name="Arai W."/>
            <person name="Tsubouchi T."/>
            <person name="Morono Y."/>
            <person name="Uchiyama I."/>
            <person name="Ito T."/>
            <person name="Fujiyama A."/>
            <person name="Inagaki F."/>
            <person name="Takami H."/>
        </authorList>
    </citation>
    <scope>NUCLEOTIDE SEQUENCE</scope>
    <source>
        <strain evidence="9">Expedition CK06-06</strain>
    </source>
</reference>
<evidence type="ECO:0000259" key="6">
    <source>
        <dbReference type="Pfam" id="PF00441"/>
    </source>
</evidence>
<comment type="similarity">
    <text evidence="2">Belongs to the acyl-CoA dehydrogenase family.</text>
</comment>
<feature type="domain" description="Acyl-CoA oxidase/dehydrogenase middle" evidence="7">
    <location>
        <begin position="70"/>
        <end position="165"/>
    </location>
</feature>
<evidence type="ECO:0000256" key="4">
    <source>
        <dbReference type="ARBA" id="ARBA00022827"/>
    </source>
</evidence>
<keyword evidence="4" id="KW-0274">FAD</keyword>
<dbReference type="Gene3D" id="1.10.540.10">
    <property type="entry name" value="Acyl-CoA dehydrogenase/oxidase, N-terminal domain"/>
    <property type="match status" value="1"/>
</dbReference>
<protein>
    <recommendedName>
        <fullName evidence="10">Acyl-CoA dehydrogenase</fullName>
    </recommendedName>
</protein>
<dbReference type="InterPro" id="IPR006091">
    <property type="entry name" value="Acyl-CoA_Oxase/DH_mid-dom"/>
</dbReference>
<dbReference type="SUPFAM" id="SSF47203">
    <property type="entry name" value="Acyl-CoA dehydrogenase C-terminal domain-like"/>
    <property type="match status" value="1"/>
</dbReference>
<dbReference type="Gene3D" id="2.40.110.10">
    <property type="entry name" value="Butyryl-CoA Dehydrogenase, subunit A, domain 2"/>
    <property type="match status" value="1"/>
</dbReference>
<dbReference type="EMBL" id="BARS01038220">
    <property type="protein sequence ID" value="GAG20126.1"/>
    <property type="molecule type" value="Genomic_DNA"/>
</dbReference>
<feature type="non-terminal residue" evidence="9">
    <location>
        <position position="255"/>
    </location>
</feature>
<dbReference type="InterPro" id="IPR037069">
    <property type="entry name" value="AcylCoA_DH/ox_N_sf"/>
</dbReference>
<dbReference type="InterPro" id="IPR013786">
    <property type="entry name" value="AcylCoA_DH/ox_N"/>
</dbReference>
<feature type="domain" description="Acyl-CoA dehydrogenase/oxidase N-terminal" evidence="8">
    <location>
        <begin position="2"/>
        <end position="62"/>
    </location>
</feature>
<dbReference type="FunFam" id="2.40.110.10:FF:000001">
    <property type="entry name" value="Acyl-CoA dehydrogenase, mitochondrial"/>
    <property type="match status" value="1"/>
</dbReference>
<dbReference type="PROSITE" id="PS00072">
    <property type="entry name" value="ACYL_COA_DH_1"/>
    <property type="match status" value="1"/>
</dbReference>
<dbReference type="GO" id="GO:0050660">
    <property type="term" value="F:flavin adenine dinucleotide binding"/>
    <property type="evidence" value="ECO:0007669"/>
    <property type="project" value="InterPro"/>
</dbReference>
<dbReference type="InterPro" id="IPR006089">
    <property type="entry name" value="Acyl-CoA_DH_CS"/>
</dbReference>